<dbReference type="NCBIfam" id="TIGR03263">
    <property type="entry name" value="guanyl_kin"/>
    <property type="match status" value="1"/>
</dbReference>
<evidence type="ECO:0000256" key="6">
    <source>
        <dbReference type="ARBA" id="ARBA00022777"/>
    </source>
</evidence>
<feature type="binding site" evidence="9">
    <location>
        <begin position="14"/>
        <end position="21"/>
    </location>
    <ligand>
        <name>ATP</name>
        <dbReference type="ChEBI" id="CHEBI:30616"/>
    </ligand>
</feature>
<dbReference type="Gene3D" id="3.30.63.10">
    <property type="entry name" value="Guanylate Kinase phosphate binding domain"/>
    <property type="match status" value="1"/>
</dbReference>
<evidence type="ECO:0000256" key="4">
    <source>
        <dbReference type="ARBA" id="ARBA00022679"/>
    </source>
</evidence>
<accession>A0A2H0YVB7</accession>
<comment type="catalytic activity">
    <reaction evidence="9">
        <text>GMP + ATP = GDP + ADP</text>
        <dbReference type="Rhea" id="RHEA:20780"/>
        <dbReference type="ChEBI" id="CHEBI:30616"/>
        <dbReference type="ChEBI" id="CHEBI:58115"/>
        <dbReference type="ChEBI" id="CHEBI:58189"/>
        <dbReference type="ChEBI" id="CHEBI:456216"/>
        <dbReference type="EC" id="2.7.4.8"/>
    </reaction>
</comment>
<dbReference type="GO" id="GO:0005524">
    <property type="term" value="F:ATP binding"/>
    <property type="evidence" value="ECO:0007669"/>
    <property type="project" value="UniProtKB-UniRule"/>
</dbReference>
<dbReference type="PANTHER" id="PTHR23117">
    <property type="entry name" value="GUANYLATE KINASE-RELATED"/>
    <property type="match status" value="1"/>
</dbReference>
<dbReference type="PROSITE" id="PS00856">
    <property type="entry name" value="GUANYLATE_KINASE_1"/>
    <property type="match status" value="1"/>
</dbReference>
<dbReference type="InterPro" id="IPR008145">
    <property type="entry name" value="GK/Ca_channel_bsu"/>
</dbReference>
<dbReference type="SMART" id="SM00072">
    <property type="entry name" value="GuKc"/>
    <property type="match status" value="1"/>
</dbReference>
<dbReference type="InterPro" id="IPR027417">
    <property type="entry name" value="P-loop_NTPase"/>
</dbReference>
<keyword evidence="9" id="KW-0963">Cytoplasm</keyword>
<comment type="similarity">
    <text evidence="1 9">Belongs to the guanylate kinase family.</text>
</comment>
<keyword evidence="10" id="KW-1133">Transmembrane helix</keyword>
<proteinExistence type="inferred from homology"/>
<evidence type="ECO:0000256" key="3">
    <source>
        <dbReference type="ARBA" id="ARBA00016296"/>
    </source>
</evidence>
<evidence type="ECO:0000256" key="10">
    <source>
        <dbReference type="SAM" id="Phobius"/>
    </source>
</evidence>
<protein>
    <recommendedName>
        <fullName evidence="3 9">Guanylate kinase</fullName>
        <ecNumber evidence="2 9">2.7.4.8</ecNumber>
    </recommendedName>
    <alternativeName>
        <fullName evidence="8 9">GMP kinase</fullName>
    </alternativeName>
</protein>
<evidence type="ECO:0000259" key="11">
    <source>
        <dbReference type="PROSITE" id="PS50052"/>
    </source>
</evidence>
<evidence type="ECO:0000256" key="7">
    <source>
        <dbReference type="ARBA" id="ARBA00022840"/>
    </source>
</evidence>
<dbReference type="InterPro" id="IPR008144">
    <property type="entry name" value="Guanylate_kin-like_dom"/>
</dbReference>
<keyword evidence="5 9" id="KW-0547">Nucleotide-binding</keyword>
<evidence type="ECO:0000313" key="13">
    <source>
        <dbReference type="Proteomes" id="UP000231542"/>
    </source>
</evidence>
<keyword evidence="10" id="KW-0812">Transmembrane</keyword>
<dbReference type="EMBL" id="PEXU01000043">
    <property type="protein sequence ID" value="PIS42420.1"/>
    <property type="molecule type" value="Genomic_DNA"/>
</dbReference>
<organism evidence="12 13">
    <name type="scientific">Candidatus Kerfeldbacteria bacterium CG08_land_8_20_14_0_20_40_16</name>
    <dbReference type="NCBI Taxonomy" id="2014244"/>
    <lineage>
        <taxon>Bacteria</taxon>
        <taxon>Candidatus Kerfeldiibacteriota</taxon>
    </lineage>
</organism>
<evidence type="ECO:0000256" key="2">
    <source>
        <dbReference type="ARBA" id="ARBA00012961"/>
    </source>
</evidence>
<dbReference type="InterPro" id="IPR020590">
    <property type="entry name" value="Guanylate_kinase_CS"/>
</dbReference>
<keyword evidence="4 9" id="KW-0808">Transferase</keyword>
<evidence type="ECO:0000256" key="9">
    <source>
        <dbReference type="HAMAP-Rule" id="MF_00328"/>
    </source>
</evidence>
<comment type="function">
    <text evidence="9">Essential for recycling GMP and indirectly, cGMP.</text>
</comment>
<dbReference type="Pfam" id="PF00625">
    <property type="entry name" value="Guanylate_kin"/>
    <property type="match status" value="1"/>
</dbReference>
<gene>
    <name evidence="9" type="primary">gmk</name>
    <name evidence="12" type="ORF">COT24_03550</name>
</gene>
<dbReference type="InterPro" id="IPR017665">
    <property type="entry name" value="Guanylate_kinase"/>
</dbReference>
<feature type="domain" description="Guanylate kinase-like" evidence="11">
    <location>
        <begin position="7"/>
        <end position="187"/>
    </location>
</feature>
<reference evidence="12 13" key="1">
    <citation type="submission" date="2017-09" db="EMBL/GenBank/DDBJ databases">
        <title>Depth-based differentiation of microbial function through sediment-hosted aquifers and enrichment of novel symbionts in the deep terrestrial subsurface.</title>
        <authorList>
            <person name="Probst A.J."/>
            <person name="Ladd B."/>
            <person name="Jarett J.K."/>
            <person name="Geller-Mcgrath D.E."/>
            <person name="Sieber C.M."/>
            <person name="Emerson J.B."/>
            <person name="Anantharaman K."/>
            <person name="Thomas B.C."/>
            <person name="Malmstrom R."/>
            <person name="Stieglmeier M."/>
            <person name="Klingl A."/>
            <person name="Woyke T."/>
            <person name="Ryan C.M."/>
            <person name="Banfield J.F."/>
        </authorList>
    </citation>
    <scope>NUCLEOTIDE SEQUENCE [LARGE SCALE GENOMIC DNA]</scope>
    <source>
        <strain evidence="12">CG08_land_8_20_14_0_20_40_16</strain>
    </source>
</reference>
<dbReference type="SUPFAM" id="SSF52540">
    <property type="entry name" value="P-loop containing nucleoside triphosphate hydrolases"/>
    <property type="match status" value="1"/>
</dbReference>
<evidence type="ECO:0000256" key="1">
    <source>
        <dbReference type="ARBA" id="ARBA00005790"/>
    </source>
</evidence>
<sequence length="466" mass="52411">MVPKEKGKLFIISGPSGVGKDSVIEKAEELGLEFGRVITTTTRKPRIGEKEGKPYYFISKPQFLKLIKEGQFLEWAEVYGHYYGSTKKEVEKALADHKVMVMKVDPQGARAIKKMMPDAQTIFVVPPSPQSLAQRLKLRKTDSAEVIKKRLAVAKKEMKNLAEWNFVVINKEDKLKEAALKVKKIVEGSANRMLGRKILFVFLGSLIIFGYLFLLGSTHPDTKQTVRNLIQKITIPLEINNRIRQSQAMLNLLPNSAYSAFLVDFNALGDITDLIPAIMTAPNFDQPSISKALIVFQKNGRISGTVFKLENPVELNWERFQKAVKYFWASKYPSQETKTLSDNSEFVELVPDPEKIPVESSSYEGQEIIVVIGEEISLVYARVGNYAVLTANSSLDRSKQDIYQIIDANGKTEKRANLKSLRRCLEENSYQLTLSRSGISLSEVLDGNPILSLLFGQNKPKSEKCI</sequence>
<evidence type="ECO:0000256" key="5">
    <source>
        <dbReference type="ARBA" id="ARBA00022741"/>
    </source>
</evidence>
<evidence type="ECO:0000313" key="12">
    <source>
        <dbReference type="EMBL" id="PIS42420.1"/>
    </source>
</evidence>
<keyword evidence="7 9" id="KW-0067">ATP-binding</keyword>
<dbReference type="CDD" id="cd00071">
    <property type="entry name" value="GMPK"/>
    <property type="match status" value="1"/>
</dbReference>
<dbReference type="Proteomes" id="UP000231542">
    <property type="component" value="Unassembled WGS sequence"/>
</dbReference>
<dbReference type="Gene3D" id="3.40.50.300">
    <property type="entry name" value="P-loop containing nucleotide triphosphate hydrolases"/>
    <property type="match status" value="1"/>
</dbReference>
<dbReference type="GO" id="GO:0005829">
    <property type="term" value="C:cytosol"/>
    <property type="evidence" value="ECO:0007669"/>
    <property type="project" value="TreeGrafter"/>
</dbReference>
<name>A0A2H0YVB7_9BACT</name>
<comment type="caution">
    <text evidence="12">The sequence shown here is derived from an EMBL/GenBank/DDBJ whole genome shotgun (WGS) entry which is preliminary data.</text>
</comment>
<dbReference type="PANTHER" id="PTHR23117:SF13">
    <property type="entry name" value="GUANYLATE KINASE"/>
    <property type="match status" value="1"/>
</dbReference>
<dbReference type="PROSITE" id="PS50052">
    <property type="entry name" value="GUANYLATE_KINASE_2"/>
    <property type="match status" value="1"/>
</dbReference>
<dbReference type="HAMAP" id="MF_00328">
    <property type="entry name" value="Guanylate_kinase"/>
    <property type="match status" value="1"/>
</dbReference>
<keyword evidence="10" id="KW-0472">Membrane</keyword>
<dbReference type="AlphaFoldDB" id="A0A2H0YVB7"/>
<comment type="subcellular location">
    <subcellularLocation>
        <location evidence="9">Cytoplasm</location>
    </subcellularLocation>
</comment>
<dbReference type="EC" id="2.7.4.8" evidence="2 9"/>
<dbReference type="GO" id="GO:0004385">
    <property type="term" value="F:GMP kinase activity"/>
    <property type="evidence" value="ECO:0007669"/>
    <property type="project" value="UniProtKB-UniRule"/>
</dbReference>
<dbReference type="FunFam" id="3.30.63.10:FF:000002">
    <property type="entry name" value="Guanylate kinase 1"/>
    <property type="match status" value="1"/>
</dbReference>
<feature type="transmembrane region" description="Helical" evidence="10">
    <location>
        <begin position="198"/>
        <end position="216"/>
    </location>
</feature>
<evidence type="ECO:0000256" key="8">
    <source>
        <dbReference type="ARBA" id="ARBA00030128"/>
    </source>
</evidence>
<keyword evidence="6 9" id="KW-0418">Kinase</keyword>